<organism evidence="1 2">
    <name type="scientific">Methylocaldum szegediense</name>
    <dbReference type="NCBI Taxonomy" id="73780"/>
    <lineage>
        <taxon>Bacteria</taxon>
        <taxon>Pseudomonadati</taxon>
        <taxon>Pseudomonadota</taxon>
        <taxon>Gammaproteobacteria</taxon>
        <taxon>Methylococcales</taxon>
        <taxon>Methylococcaceae</taxon>
        <taxon>Methylocaldum</taxon>
    </lineage>
</organism>
<keyword evidence="2" id="KW-1185">Reference proteome</keyword>
<dbReference type="Proteomes" id="UP001162030">
    <property type="component" value="Chromosome"/>
</dbReference>
<sequence length="74" mass="8001">MLFDLKALTPPNHPTLSLYGAASGAYMCKSALPLDAVPPSLASPTQPVPGLPVRRVALRPADLSQWERTYSKLR</sequence>
<proteinExistence type="predicted"/>
<evidence type="ECO:0000313" key="1">
    <source>
        <dbReference type="EMBL" id="CAI8797473.1"/>
    </source>
</evidence>
<name>A0ABM9HZZ6_9GAMM</name>
<reference evidence="1 2" key="1">
    <citation type="submission" date="2023-03" db="EMBL/GenBank/DDBJ databases">
        <authorList>
            <person name="Pearce D."/>
        </authorList>
    </citation>
    <scope>NUCLEOTIDE SEQUENCE [LARGE SCALE GENOMIC DNA]</scope>
    <source>
        <strain evidence="1">Msz</strain>
    </source>
</reference>
<gene>
    <name evidence="1" type="ORF">MSZNOR_1522</name>
</gene>
<protein>
    <submittedName>
        <fullName evidence="1">Uncharacterized protein</fullName>
    </submittedName>
</protein>
<evidence type="ECO:0000313" key="2">
    <source>
        <dbReference type="Proteomes" id="UP001162030"/>
    </source>
</evidence>
<dbReference type="EMBL" id="OX458333">
    <property type="protein sequence ID" value="CAI8797473.1"/>
    <property type="molecule type" value="Genomic_DNA"/>
</dbReference>
<accession>A0ABM9HZZ6</accession>